<accession>A0A0E9QLY8</accession>
<evidence type="ECO:0000313" key="2">
    <source>
        <dbReference type="EMBL" id="JAH17829.1"/>
    </source>
</evidence>
<dbReference type="EMBL" id="GBXM01090748">
    <property type="protein sequence ID" value="JAH17829.1"/>
    <property type="molecule type" value="Transcribed_RNA"/>
</dbReference>
<proteinExistence type="predicted"/>
<name>A0A0E9QLY8_ANGAN</name>
<feature type="compositionally biased region" description="Basic and acidic residues" evidence="1">
    <location>
        <begin position="11"/>
        <end position="29"/>
    </location>
</feature>
<dbReference type="AlphaFoldDB" id="A0A0E9QLY8"/>
<protein>
    <submittedName>
        <fullName evidence="2">Uncharacterized protein</fullName>
    </submittedName>
</protein>
<reference evidence="2" key="1">
    <citation type="submission" date="2014-11" db="EMBL/GenBank/DDBJ databases">
        <authorList>
            <person name="Amaro Gonzalez C."/>
        </authorList>
    </citation>
    <scope>NUCLEOTIDE SEQUENCE</scope>
</reference>
<reference evidence="2" key="2">
    <citation type="journal article" date="2015" name="Fish Shellfish Immunol.">
        <title>Early steps in the European eel (Anguilla anguilla)-Vibrio vulnificus interaction in the gills: Role of the RtxA13 toxin.</title>
        <authorList>
            <person name="Callol A."/>
            <person name="Pajuelo D."/>
            <person name="Ebbesson L."/>
            <person name="Teles M."/>
            <person name="MacKenzie S."/>
            <person name="Amaro C."/>
        </authorList>
    </citation>
    <scope>NUCLEOTIDE SEQUENCE</scope>
</reference>
<organism evidence="2">
    <name type="scientific">Anguilla anguilla</name>
    <name type="common">European freshwater eel</name>
    <name type="synonym">Muraena anguilla</name>
    <dbReference type="NCBI Taxonomy" id="7936"/>
    <lineage>
        <taxon>Eukaryota</taxon>
        <taxon>Metazoa</taxon>
        <taxon>Chordata</taxon>
        <taxon>Craniata</taxon>
        <taxon>Vertebrata</taxon>
        <taxon>Euteleostomi</taxon>
        <taxon>Actinopterygii</taxon>
        <taxon>Neopterygii</taxon>
        <taxon>Teleostei</taxon>
        <taxon>Anguilliformes</taxon>
        <taxon>Anguillidae</taxon>
        <taxon>Anguilla</taxon>
    </lineage>
</organism>
<feature type="region of interest" description="Disordered" evidence="1">
    <location>
        <begin position="1"/>
        <end position="29"/>
    </location>
</feature>
<evidence type="ECO:0000256" key="1">
    <source>
        <dbReference type="SAM" id="MobiDB-lite"/>
    </source>
</evidence>
<sequence length="65" mass="7759">MQGQAGVFSKRRNDQTEDQGDAHKYSREHDLKPGAISLDTRTTRNRICFNKFQQLFYHFIWDLLK</sequence>